<accession>A0A0E9SA79</accession>
<proteinExistence type="predicted"/>
<dbReference type="AlphaFoldDB" id="A0A0E9SA79"/>
<reference evidence="1" key="1">
    <citation type="submission" date="2014-11" db="EMBL/GenBank/DDBJ databases">
        <authorList>
            <person name="Amaro Gonzalez C."/>
        </authorList>
    </citation>
    <scope>NUCLEOTIDE SEQUENCE</scope>
</reference>
<organism evidence="1">
    <name type="scientific">Anguilla anguilla</name>
    <name type="common">European freshwater eel</name>
    <name type="synonym">Muraena anguilla</name>
    <dbReference type="NCBI Taxonomy" id="7936"/>
    <lineage>
        <taxon>Eukaryota</taxon>
        <taxon>Metazoa</taxon>
        <taxon>Chordata</taxon>
        <taxon>Craniata</taxon>
        <taxon>Vertebrata</taxon>
        <taxon>Euteleostomi</taxon>
        <taxon>Actinopterygii</taxon>
        <taxon>Neopterygii</taxon>
        <taxon>Teleostei</taxon>
        <taxon>Anguilliformes</taxon>
        <taxon>Anguillidae</taxon>
        <taxon>Anguilla</taxon>
    </lineage>
</organism>
<sequence>MSHKMWLKRVNNTSKHKRHGIKNNKCNWNWNCGWNKDQHRQETHRNKMENHRIIDALLIAHSLHFQQADLVLAVISSSGPKGLSLNGSRQIEYSRLY</sequence>
<reference evidence="1" key="2">
    <citation type="journal article" date="2015" name="Fish Shellfish Immunol.">
        <title>Early steps in the European eel (Anguilla anguilla)-Vibrio vulnificus interaction in the gills: Role of the RtxA13 toxin.</title>
        <authorList>
            <person name="Callol A."/>
            <person name="Pajuelo D."/>
            <person name="Ebbesson L."/>
            <person name="Teles M."/>
            <person name="MacKenzie S."/>
            <person name="Amaro C."/>
        </authorList>
    </citation>
    <scope>NUCLEOTIDE SEQUENCE</scope>
</reference>
<protein>
    <submittedName>
        <fullName evidence="1">Uncharacterized protein</fullName>
    </submittedName>
</protein>
<evidence type="ECO:0000313" key="1">
    <source>
        <dbReference type="EMBL" id="JAH37595.1"/>
    </source>
</evidence>
<dbReference type="EMBL" id="GBXM01070982">
    <property type="protein sequence ID" value="JAH37595.1"/>
    <property type="molecule type" value="Transcribed_RNA"/>
</dbReference>
<name>A0A0E9SA79_ANGAN</name>